<evidence type="ECO:0000259" key="4">
    <source>
        <dbReference type="SMART" id="SM00829"/>
    </source>
</evidence>
<dbReference type="InterPro" id="IPR013149">
    <property type="entry name" value="ADH-like_C"/>
</dbReference>
<dbReference type="RefSeq" id="XP_033379159.1">
    <property type="nucleotide sequence ID" value="XM_033530618.1"/>
</dbReference>
<dbReference type="CDD" id="cd08249">
    <property type="entry name" value="enoyl_reductase_like"/>
    <property type="match status" value="1"/>
</dbReference>
<evidence type="ECO:0000313" key="6">
    <source>
        <dbReference type="Proteomes" id="UP000799778"/>
    </source>
</evidence>
<protein>
    <submittedName>
        <fullName evidence="5">Oxidoreductase domain-containing protein</fullName>
    </submittedName>
</protein>
<dbReference type="Proteomes" id="UP000799778">
    <property type="component" value="Unassembled WGS sequence"/>
</dbReference>
<dbReference type="InterPro" id="IPR011032">
    <property type="entry name" value="GroES-like_sf"/>
</dbReference>
<dbReference type="PANTHER" id="PTHR45348:SF2">
    <property type="entry name" value="ZINC-TYPE ALCOHOL DEHYDROGENASE-LIKE PROTEIN C2E1P3.01"/>
    <property type="match status" value="1"/>
</dbReference>
<evidence type="ECO:0000256" key="3">
    <source>
        <dbReference type="ARBA" id="ARBA00023002"/>
    </source>
</evidence>
<dbReference type="EMBL" id="ML978075">
    <property type="protein sequence ID" value="KAF2010820.1"/>
    <property type="molecule type" value="Genomic_DNA"/>
</dbReference>
<dbReference type="InterPro" id="IPR020843">
    <property type="entry name" value="ER"/>
</dbReference>
<comment type="similarity">
    <text evidence="1">Belongs to the zinc-containing alcohol dehydrogenase family.</text>
</comment>
<organism evidence="5 6">
    <name type="scientific">Aaosphaeria arxii CBS 175.79</name>
    <dbReference type="NCBI Taxonomy" id="1450172"/>
    <lineage>
        <taxon>Eukaryota</taxon>
        <taxon>Fungi</taxon>
        <taxon>Dikarya</taxon>
        <taxon>Ascomycota</taxon>
        <taxon>Pezizomycotina</taxon>
        <taxon>Dothideomycetes</taxon>
        <taxon>Pleosporomycetidae</taxon>
        <taxon>Pleosporales</taxon>
        <taxon>Pleosporales incertae sedis</taxon>
        <taxon>Aaosphaeria</taxon>
    </lineage>
</organism>
<reference evidence="5" key="1">
    <citation type="journal article" date="2020" name="Stud. Mycol.">
        <title>101 Dothideomycetes genomes: a test case for predicting lifestyles and emergence of pathogens.</title>
        <authorList>
            <person name="Haridas S."/>
            <person name="Albert R."/>
            <person name="Binder M."/>
            <person name="Bloem J."/>
            <person name="Labutti K."/>
            <person name="Salamov A."/>
            <person name="Andreopoulos B."/>
            <person name="Baker S."/>
            <person name="Barry K."/>
            <person name="Bills G."/>
            <person name="Bluhm B."/>
            <person name="Cannon C."/>
            <person name="Castanera R."/>
            <person name="Culley D."/>
            <person name="Daum C."/>
            <person name="Ezra D."/>
            <person name="Gonzalez J."/>
            <person name="Henrissat B."/>
            <person name="Kuo A."/>
            <person name="Liang C."/>
            <person name="Lipzen A."/>
            <person name="Lutzoni F."/>
            <person name="Magnuson J."/>
            <person name="Mondo S."/>
            <person name="Nolan M."/>
            <person name="Ohm R."/>
            <person name="Pangilinan J."/>
            <person name="Park H.-J."/>
            <person name="Ramirez L."/>
            <person name="Alfaro M."/>
            <person name="Sun H."/>
            <person name="Tritt A."/>
            <person name="Yoshinaga Y."/>
            <person name="Zwiers L.-H."/>
            <person name="Turgeon B."/>
            <person name="Goodwin S."/>
            <person name="Spatafora J."/>
            <person name="Crous P."/>
            <person name="Grigoriev I."/>
        </authorList>
    </citation>
    <scope>NUCLEOTIDE SEQUENCE</scope>
    <source>
        <strain evidence="5">CBS 175.79</strain>
    </source>
</reference>
<dbReference type="OrthoDB" id="3509362at2759"/>
<dbReference type="GeneID" id="54288015"/>
<dbReference type="Gene3D" id="3.40.50.720">
    <property type="entry name" value="NAD(P)-binding Rossmann-like Domain"/>
    <property type="match status" value="1"/>
</dbReference>
<proteinExistence type="inferred from homology"/>
<evidence type="ECO:0000256" key="2">
    <source>
        <dbReference type="ARBA" id="ARBA00011245"/>
    </source>
</evidence>
<dbReference type="InterPro" id="IPR013154">
    <property type="entry name" value="ADH-like_N"/>
</dbReference>
<dbReference type="InterPro" id="IPR036291">
    <property type="entry name" value="NAD(P)-bd_dom_sf"/>
</dbReference>
<dbReference type="Gene3D" id="3.90.180.10">
    <property type="entry name" value="Medium-chain alcohol dehydrogenases, catalytic domain"/>
    <property type="match status" value="1"/>
</dbReference>
<evidence type="ECO:0000256" key="1">
    <source>
        <dbReference type="ARBA" id="ARBA00008072"/>
    </source>
</evidence>
<keyword evidence="3" id="KW-0560">Oxidoreductase</keyword>
<gene>
    <name evidence="5" type="ORF">BU24DRAFT_444075</name>
</gene>
<dbReference type="AlphaFoldDB" id="A0A6A5XD45"/>
<name>A0A6A5XD45_9PLEO</name>
<accession>A0A6A5XD45</accession>
<dbReference type="Pfam" id="PF00107">
    <property type="entry name" value="ADH_zinc_N"/>
    <property type="match status" value="1"/>
</dbReference>
<dbReference type="SUPFAM" id="SSF50129">
    <property type="entry name" value="GroES-like"/>
    <property type="match status" value="1"/>
</dbReference>
<dbReference type="PANTHER" id="PTHR45348">
    <property type="entry name" value="HYPOTHETICAL OXIDOREDUCTASE (EUROFUNG)"/>
    <property type="match status" value="1"/>
</dbReference>
<keyword evidence="6" id="KW-1185">Reference proteome</keyword>
<feature type="domain" description="Enoyl reductase (ER)" evidence="4">
    <location>
        <begin position="14"/>
        <end position="335"/>
    </location>
</feature>
<comment type="subunit">
    <text evidence="2">Monomer.</text>
</comment>
<dbReference type="SUPFAM" id="SSF51735">
    <property type="entry name" value="NAD(P)-binding Rossmann-fold domains"/>
    <property type="match status" value="1"/>
</dbReference>
<dbReference type="GO" id="GO:0016651">
    <property type="term" value="F:oxidoreductase activity, acting on NAD(P)H"/>
    <property type="evidence" value="ECO:0007669"/>
    <property type="project" value="InterPro"/>
</dbReference>
<dbReference type="SMART" id="SM00829">
    <property type="entry name" value="PKS_ER"/>
    <property type="match status" value="1"/>
</dbReference>
<evidence type="ECO:0000313" key="5">
    <source>
        <dbReference type="EMBL" id="KAF2010820.1"/>
    </source>
</evidence>
<sequence length="339" mass="35675">MASENRAAFVPSAGAELEVRTSDIHQPESGELLVRVHAVAIQPLDAKKLLSGYGGAGTATYPAVFGTSGAGVVEQVGSDVVGFQAGDHVVFDTKAYVDNDVNVRQGTWQQLTICSSKTAAKIGDVDFEQAVLVDFPLQTAVAALHHFLGMGKPGTASPSEKVLVWGAGGAVGSYAVQYAKSVGHTVVVTASARDTARQQSLGASEVIDYKSPDAVERLRALGPFKYLITGSGDAASQQALASLLQPSGGRFASVLGGDVELPANVERVYTGFSQAAQSEEHAAWRDWWYGEYLPKVLSEKLVEPVKFTKVEGGLAALQGASRDVFEGKVRGKLVVNPQE</sequence>
<dbReference type="InterPro" id="IPR047122">
    <property type="entry name" value="Trans-enoyl_RdTase-like"/>
</dbReference>
<dbReference type="Pfam" id="PF08240">
    <property type="entry name" value="ADH_N"/>
    <property type="match status" value="1"/>
</dbReference>